<name>A0A166PMK8_9AGAM</name>
<dbReference type="Proteomes" id="UP000076532">
    <property type="component" value="Unassembled WGS sequence"/>
</dbReference>
<dbReference type="STRING" id="436010.A0A166PMK8"/>
<feature type="non-terminal residue" evidence="2">
    <location>
        <position position="170"/>
    </location>
</feature>
<dbReference type="InterPro" id="IPR041320">
    <property type="entry name" value="CxC1"/>
</dbReference>
<accession>A0A166PMK8</accession>
<gene>
    <name evidence="2" type="ORF">FIBSPDRAFT_698648</name>
</gene>
<sequence length="170" mass="19627">KGKKQWVKWSTEVIPSLLQPYLRLLRVTDSLRNLHHNEELECTCGHTQLRKLTVTCLFFDALKEQSISICQCSTAPQVLLARGFFACSPVAPSLAVDIKLLEFARLQFLHLVPNTTGWCDAMESFLNGLLFKLTTRNVLRRRFSNCLRWYYTLLDSTEVYVQDSLNSVRQ</sequence>
<evidence type="ECO:0000259" key="1">
    <source>
        <dbReference type="Pfam" id="PF18802"/>
    </source>
</evidence>
<protein>
    <recommendedName>
        <fullName evidence="1">CxC1-like cysteine cluster associated with KDZ transposases domain-containing protein</fullName>
    </recommendedName>
</protein>
<keyword evidence="3" id="KW-1185">Reference proteome</keyword>
<reference evidence="2 3" key="1">
    <citation type="journal article" date="2016" name="Mol. Biol. Evol.">
        <title>Comparative Genomics of Early-Diverging Mushroom-Forming Fungi Provides Insights into the Origins of Lignocellulose Decay Capabilities.</title>
        <authorList>
            <person name="Nagy L.G."/>
            <person name="Riley R."/>
            <person name="Tritt A."/>
            <person name="Adam C."/>
            <person name="Daum C."/>
            <person name="Floudas D."/>
            <person name="Sun H."/>
            <person name="Yadav J.S."/>
            <person name="Pangilinan J."/>
            <person name="Larsson K.H."/>
            <person name="Matsuura K."/>
            <person name="Barry K."/>
            <person name="Labutti K."/>
            <person name="Kuo R."/>
            <person name="Ohm R.A."/>
            <person name="Bhattacharya S.S."/>
            <person name="Shirouzu T."/>
            <person name="Yoshinaga Y."/>
            <person name="Martin F.M."/>
            <person name="Grigoriev I.V."/>
            <person name="Hibbett D.S."/>
        </authorList>
    </citation>
    <scope>NUCLEOTIDE SEQUENCE [LARGE SCALE GENOMIC DNA]</scope>
    <source>
        <strain evidence="2 3">CBS 109695</strain>
    </source>
</reference>
<organism evidence="2 3">
    <name type="scientific">Athelia psychrophila</name>
    <dbReference type="NCBI Taxonomy" id="1759441"/>
    <lineage>
        <taxon>Eukaryota</taxon>
        <taxon>Fungi</taxon>
        <taxon>Dikarya</taxon>
        <taxon>Basidiomycota</taxon>
        <taxon>Agaricomycotina</taxon>
        <taxon>Agaricomycetes</taxon>
        <taxon>Agaricomycetidae</taxon>
        <taxon>Atheliales</taxon>
        <taxon>Atheliaceae</taxon>
        <taxon>Athelia</taxon>
    </lineage>
</organism>
<dbReference type="PANTHER" id="PTHR33096">
    <property type="entry name" value="CXC2 DOMAIN-CONTAINING PROTEIN"/>
    <property type="match status" value="1"/>
</dbReference>
<evidence type="ECO:0000313" key="3">
    <source>
        <dbReference type="Proteomes" id="UP000076532"/>
    </source>
</evidence>
<dbReference type="OrthoDB" id="3200967at2759"/>
<evidence type="ECO:0000313" key="2">
    <source>
        <dbReference type="EMBL" id="KZP26248.1"/>
    </source>
</evidence>
<proteinExistence type="predicted"/>
<dbReference type="AlphaFoldDB" id="A0A166PMK8"/>
<dbReference type="EMBL" id="KV417516">
    <property type="protein sequence ID" value="KZP26248.1"/>
    <property type="molecule type" value="Genomic_DNA"/>
</dbReference>
<feature type="domain" description="CxC1-like cysteine cluster associated with KDZ transposases" evidence="1">
    <location>
        <begin position="35"/>
        <end position="127"/>
    </location>
</feature>
<feature type="non-terminal residue" evidence="2">
    <location>
        <position position="1"/>
    </location>
</feature>
<dbReference type="Pfam" id="PF18802">
    <property type="entry name" value="CxC1"/>
    <property type="match status" value="1"/>
</dbReference>
<dbReference type="PANTHER" id="PTHR33096:SF1">
    <property type="entry name" value="CXC1-LIKE CYSTEINE CLUSTER ASSOCIATED WITH KDZ TRANSPOSASES DOMAIN-CONTAINING PROTEIN"/>
    <property type="match status" value="1"/>
</dbReference>